<dbReference type="EMBL" id="CM023480">
    <property type="protein sequence ID" value="KAH7970826.1"/>
    <property type="molecule type" value="Genomic_DNA"/>
</dbReference>
<protein>
    <submittedName>
        <fullName evidence="1">Uncharacterized protein</fullName>
    </submittedName>
</protein>
<evidence type="ECO:0000313" key="2">
    <source>
        <dbReference type="Proteomes" id="UP000821865"/>
    </source>
</evidence>
<accession>A0ACB8DJJ7</accession>
<keyword evidence="2" id="KW-1185">Reference proteome</keyword>
<organism evidence="1 2">
    <name type="scientific">Dermacentor silvarum</name>
    <name type="common">Tick</name>
    <dbReference type="NCBI Taxonomy" id="543639"/>
    <lineage>
        <taxon>Eukaryota</taxon>
        <taxon>Metazoa</taxon>
        <taxon>Ecdysozoa</taxon>
        <taxon>Arthropoda</taxon>
        <taxon>Chelicerata</taxon>
        <taxon>Arachnida</taxon>
        <taxon>Acari</taxon>
        <taxon>Parasitiformes</taxon>
        <taxon>Ixodida</taxon>
        <taxon>Ixodoidea</taxon>
        <taxon>Ixodidae</taxon>
        <taxon>Rhipicephalinae</taxon>
        <taxon>Dermacentor</taxon>
    </lineage>
</organism>
<reference evidence="1" key="1">
    <citation type="submission" date="2020-05" db="EMBL/GenBank/DDBJ databases">
        <title>Large-scale comparative analyses of tick genomes elucidate their genetic diversity and vector capacities.</title>
        <authorList>
            <person name="Jia N."/>
            <person name="Wang J."/>
            <person name="Shi W."/>
            <person name="Du L."/>
            <person name="Sun Y."/>
            <person name="Zhan W."/>
            <person name="Jiang J."/>
            <person name="Wang Q."/>
            <person name="Zhang B."/>
            <person name="Ji P."/>
            <person name="Sakyi L.B."/>
            <person name="Cui X."/>
            <person name="Yuan T."/>
            <person name="Jiang B."/>
            <person name="Yang W."/>
            <person name="Lam T.T.-Y."/>
            <person name="Chang Q."/>
            <person name="Ding S."/>
            <person name="Wang X."/>
            <person name="Zhu J."/>
            <person name="Ruan X."/>
            <person name="Zhao L."/>
            <person name="Wei J."/>
            <person name="Que T."/>
            <person name="Du C."/>
            <person name="Cheng J."/>
            <person name="Dai P."/>
            <person name="Han X."/>
            <person name="Huang E."/>
            <person name="Gao Y."/>
            <person name="Liu J."/>
            <person name="Shao H."/>
            <person name="Ye R."/>
            <person name="Li L."/>
            <person name="Wei W."/>
            <person name="Wang X."/>
            <person name="Wang C."/>
            <person name="Yang T."/>
            <person name="Huo Q."/>
            <person name="Li W."/>
            <person name="Guo W."/>
            <person name="Chen H."/>
            <person name="Zhou L."/>
            <person name="Ni X."/>
            <person name="Tian J."/>
            <person name="Zhou Y."/>
            <person name="Sheng Y."/>
            <person name="Liu T."/>
            <person name="Pan Y."/>
            <person name="Xia L."/>
            <person name="Li J."/>
            <person name="Zhao F."/>
            <person name="Cao W."/>
        </authorList>
    </citation>
    <scope>NUCLEOTIDE SEQUENCE</scope>
    <source>
        <strain evidence="1">Dsil-2018</strain>
    </source>
</reference>
<comment type="caution">
    <text evidence="1">The sequence shown here is derived from an EMBL/GenBank/DDBJ whole genome shotgun (WGS) entry which is preliminary data.</text>
</comment>
<gene>
    <name evidence="1" type="ORF">HPB49_015826</name>
</gene>
<sequence>MARRLRRERTATDSVRVNQQRNVKQQVIRNSKMPLLLRSDFKIVIRPRGGLDVATTGTVRLASAIYRAANVPAQEAGEDTVCSNNRQNIIVLRRQVPLEIQDPQPRPLPVPEPHPGPPEGTPDAQPHPQKDRNEGHRDHREGMRVKVAEKLGDLTQVARNVRSVKERSGTEKEYEAVDRLLQQVADLAREWGYRQPRSAVRSHRVEKGGPACAAARVARPKNRMPGICRTATLKVLANALKEGDNDFGDNRDVLTPAALLHRMCSNEAAEQEPADEPDDPGQVVLNRMS</sequence>
<proteinExistence type="predicted"/>
<name>A0ACB8DJJ7_DERSI</name>
<evidence type="ECO:0000313" key="1">
    <source>
        <dbReference type="EMBL" id="KAH7970826.1"/>
    </source>
</evidence>
<dbReference type="Proteomes" id="UP000821865">
    <property type="component" value="Chromosome 11"/>
</dbReference>